<evidence type="ECO:0000313" key="2">
    <source>
        <dbReference type="Proteomes" id="UP000823616"/>
    </source>
</evidence>
<sequence length="146" mass="16500">MDNVKMKSGLVLAEGEQLVMELEAELWAESQNPVAQFFGAIRRVFAMILGFRHKGFVVITNQRVVEIYNAISCYVFNTSRQMKCLLPSSIKEVGYFKTATCGFFCPSYKLYYESFTQRTSIQLSAMSDGEAQKVVDAFYNAIAKAQ</sequence>
<gene>
    <name evidence="1" type="ORF">IAA96_02240</name>
</gene>
<dbReference type="Proteomes" id="UP000823616">
    <property type="component" value="Unassembled WGS sequence"/>
</dbReference>
<reference evidence="1" key="1">
    <citation type="submission" date="2020-10" db="EMBL/GenBank/DDBJ databases">
        <authorList>
            <person name="Gilroy R."/>
        </authorList>
    </citation>
    <scope>NUCLEOTIDE SEQUENCE</scope>
    <source>
        <strain evidence="1">B3-4054</strain>
    </source>
</reference>
<accession>A0A9D9EMX7</accession>
<protein>
    <submittedName>
        <fullName evidence="1">Uncharacterized protein</fullName>
    </submittedName>
</protein>
<comment type="caution">
    <text evidence="1">The sequence shown here is derived from an EMBL/GenBank/DDBJ whole genome shotgun (WGS) entry which is preliminary data.</text>
</comment>
<proteinExistence type="predicted"/>
<evidence type="ECO:0000313" key="1">
    <source>
        <dbReference type="EMBL" id="MBO8449905.1"/>
    </source>
</evidence>
<organism evidence="1 2">
    <name type="scientific">Candidatus Avitreponema avistercoris</name>
    <dbReference type="NCBI Taxonomy" id="2840705"/>
    <lineage>
        <taxon>Bacteria</taxon>
        <taxon>Pseudomonadati</taxon>
        <taxon>Spirochaetota</taxon>
        <taxon>Spirochaetia</taxon>
        <taxon>Spirochaetales</taxon>
        <taxon>Candidatus Avitreponema</taxon>
    </lineage>
</organism>
<dbReference type="AlphaFoldDB" id="A0A9D9EMX7"/>
<reference evidence="1" key="2">
    <citation type="journal article" date="2021" name="PeerJ">
        <title>Extensive microbial diversity within the chicken gut microbiome revealed by metagenomics and culture.</title>
        <authorList>
            <person name="Gilroy R."/>
            <person name="Ravi A."/>
            <person name="Getino M."/>
            <person name="Pursley I."/>
            <person name="Horton D.L."/>
            <person name="Alikhan N.F."/>
            <person name="Baker D."/>
            <person name="Gharbi K."/>
            <person name="Hall N."/>
            <person name="Watson M."/>
            <person name="Adriaenssens E.M."/>
            <person name="Foster-Nyarko E."/>
            <person name="Jarju S."/>
            <person name="Secka A."/>
            <person name="Antonio M."/>
            <person name="Oren A."/>
            <person name="Chaudhuri R.R."/>
            <person name="La Ragione R."/>
            <person name="Hildebrand F."/>
            <person name="Pallen M.J."/>
        </authorList>
    </citation>
    <scope>NUCLEOTIDE SEQUENCE</scope>
    <source>
        <strain evidence="1">B3-4054</strain>
    </source>
</reference>
<dbReference type="EMBL" id="JADIMS010000038">
    <property type="protein sequence ID" value="MBO8449905.1"/>
    <property type="molecule type" value="Genomic_DNA"/>
</dbReference>
<name>A0A9D9EMX7_9SPIR</name>